<evidence type="ECO:0000259" key="4">
    <source>
        <dbReference type="PROSITE" id="PS01124"/>
    </source>
</evidence>
<dbReference type="EMBL" id="RXNU01000002">
    <property type="protein sequence ID" value="RTR39948.1"/>
    <property type="molecule type" value="Genomic_DNA"/>
</dbReference>
<evidence type="ECO:0000313" key="5">
    <source>
        <dbReference type="EMBL" id="RTR39948.1"/>
    </source>
</evidence>
<dbReference type="RefSeq" id="WP_126518952.1">
    <property type="nucleotide sequence ID" value="NZ_RXNU01000002.1"/>
</dbReference>
<evidence type="ECO:0000256" key="1">
    <source>
        <dbReference type="ARBA" id="ARBA00023015"/>
    </source>
</evidence>
<evidence type="ECO:0000313" key="6">
    <source>
        <dbReference type="Proteomes" id="UP000267448"/>
    </source>
</evidence>
<dbReference type="SMART" id="SM00342">
    <property type="entry name" value="HTH_ARAC"/>
    <property type="match status" value="1"/>
</dbReference>
<dbReference type="SUPFAM" id="SSF51215">
    <property type="entry name" value="Regulatory protein AraC"/>
    <property type="match status" value="1"/>
</dbReference>
<dbReference type="Pfam" id="PF12833">
    <property type="entry name" value="HTH_18"/>
    <property type="match status" value="1"/>
</dbReference>
<dbReference type="InterPro" id="IPR014710">
    <property type="entry name" value="RmlC-like_jellyroll"/>
</dbReference>
<protein>
    <submittedName>
        <fullName evidence="5">AraC family transcriptional regulator</fullName>
    </submittedName>
</protein>
<keyword evidence="3" id="KW-0804">Transcription</keyword>
<dbReference type="Gene3D" id="1.10.10.60">
    <property type="entry name" value="Homeodomain-like"/>
    <property type="match status" value="1"/>
</dbReference>
<dbReference type="PANTHER" id="PTHR43280:SF32">
    <property type="entry name" value="TRANSCRIPTIONAL REGULATORY PROTEIN"/>
    <property type="match status" value="1"/>
</dbReference>
<keyword evidence="6" id="KW-1185">Reference proteome</keyword>
<dbReference type="SUPFAM" id="SSF46689">
    <property type="entry name" value="Homeodomain-like"/>
    <property type="match status" value="1"/>
</dbReference>
<dbReference type="Proteomes" id="UP000267448">
    <property type="component" value="Unassembled WGS sequence"/>
</dbReference>
<gene>
    <name evidence="5" type="ORF">EKG38_04120</name>
</gene>
<proteinExistence type="predicted"/>
<sequence length="291" mass="34226">MKIPEVSFNHRKTANREIEVIDLEELYEREHSYSPHPGVPHRIHFNNLIYIEEGEGTHLIDFVNYPYQSGAFIFVQKNQVHAFDFKHKPKGKLLIFTQAFIDQALMNMRLSDFTPTHLAYSYQPIFFPDPEVMSSSEKLLSEINKELLHPQSNPLIVMFLFSSLSLMLHRVMPENQHDRLNKDQQAKFTRFVELLENNFHRTRDAIYYADRLHTTYKTLNQICKMATSQTAKQLIDAHTILEAKRRLILDGLPTQQLAYEFGFEDASNFVKYFKKHTLLTPSRFQKQFKGS</sequence>
<evidence type="ECO:0000256" key="2">
    <source>
        <dbReference type="ARBA" id="ARBA00023125"/>
    </source>
</evidence>
<dbReference type="AlphaFoldDB" id="A0A431WX20"/>
<dbReference type="InterPro" id="IPR037923">
    <property type="entry name" value="HTH-like"/>
</dbReference>
<dbReference type="Gene3D" id="2.60.120.10">
    <property type="entry name" value="Jelly Rolls"/>
    <property type="match status" value="1"/>
</dbReference>
<organism evidence="5 6">
    <name type="scientific">Shewanella canadensis</name>
    <dbReference type="NCBI Taxonomy" id="271096"/>
    <lineage>
        <taxon>Bacteria</taxon>
        <taxon>Pseudomonadati</taxon>
        <taxon>Pseudomonadota</taxon>
        <taxon>Gammaproteobacteria</taxon>
        <taxon>Alteromonadales</taxon>
        <taxon>Shewanellaceae</taxon>
        <taxon>Shewanella</taxon>
    </lineage>
</organism>
<dbReference type="GO" id="GO:0003700">
    <property type="term" value="F:DNA-binding transcription factor activity"/>
    <property type="evidence" value="ECO:0007669"/>
    <property type="project" value="InterPro"/>
</dbReference>
<name>A0A431WX20_9GAMM</name>
<dbReference type="InterPro" id="IPR018060">
    <property type="entry name" value="HTH_AraC"/>
</dbReference>
<dbReference type="InterPro" id="IPR009057">
    <property type="entry name" value="Homeodomain-like_sf"/>
</dbReference>
<feature type="domain" description="HTH araC/xylS-type" evidence="4">
    <location>
        <begin position="189"/>
        <end position="287"/>
    </location>
</feature>
<accession>A0A431WX20</accession>
<comment type="caution">
    <text evidence="5">The sequence shown here is derived from an EMBL/GenBank/DDBJ whole genome shotgun (WGS) entry which is preliminary data.</text>
</comment>
<keyword evidence="2" id="KW-0238">DNA-binding</keyword>
<dbReference type="OrthoDB" id="9814125at2"/>
<reference evidence="5 6" key="1">
    <citation type="submission" date="2018-12" db="EMBL/GenBank/DDBJ databases">
        <authorList>
            <person name="Yu L."/>
        </authorList>
    </citation>
    <scope>NUCLEOTIDE SEQUENCE [LARGE SCALE GENOMIC DNA]</scope>
    <source>
        <strain evidence="5 6">HAW-EB2</strain>
    </source>
</reference>
<dbReference type="PANTHER" id="PTHR43280">
    <property type="entry name" value="ARAC-FAMILY TRANSCRIPTIONAL REGULATOR"/>
    <property type="match status" value="1"/>
</dbReference>
<evidence type="ECO:0000256" key="3">
    <source>
        <dbReference type="ARBA" id="ARBA00023163"/>
    </source>
</evidence>
<dbReference type="PROSITE" id="PS01124">
    <property type="entry name" value="HTH_ARAC_FAMILY_2"/>
    <property type="match status" value="1"/>
</dbReference>
<keyword evidence="1" id="KW-0805">Transcription regulation</keyword>
<dbReference type="GO" id="GO:0043565">
    <property type="term" value="F:sequence-specific DNA binding"/>
    <property type="evidence" value="ECO:0007669"/>
    <property type="project" value="InterPro"/>
</dbReference>